<keyword evidence="10" id="KW-0443">Lipid metabolism</keyword>
<evidence type="ECO:0000256" key="17">
    <source>
        <dbReference type="SAM" id="Phobius"/>
    </source>
</evidence>
<evidence type="ECO:0000256" key="16">
    <source>
        <dbReference type="RuleBase" id="RU003750"/>
    </source>
</evidence>
<proteinExistence type="inferred from homology"/>
<dbReference type="GO" id="GO:0046474">
    <property type="term" value="P:glycerophospholipid biosynthetic process"/>
    <property type="evidence" value="ECO:0007669"/>
    <property type="project" value="TreeGrafter"/>
</dbReference>
<feature type="transmembrane region" description="Helical" evidence="17">
    <location>
        <begin position="105"/>
        <end position="124"/>
    </location>
</feature>
<dbReference type="GO" id="GO:0008444">
    <property type="term" value="F:CDP-diacylglycerol-glycerol-3-phosphate 3-phosphatidyltransferase activity"/>
    <property type="evidence" value="ECO:0007669"/>
    <property type="project" value="UniProtKB-UniRule"/>
</dbReference>
<keyword evidence="6" id="KW-0444">Lipid biosynthesis</keyword>
<reference evidence="18 19" key="1">
    <citation type="submission" date="2016-02" db="EMBL/GenBank/DDBJ databases">
        <authorList>
            <person name="Wen L."/>
            <person name="He K."/>
            <person name="Yang H."/>
        </authorList>
    </citation>
    <scope>NUCLEOTIDE SEQUENCE [LARGE SCALE GENOMIC DNA]</scope>
    <source>
        <strain evidence="18 19">CV58</strain>
    </source>
</reference>
<dbReference type="GO" id="GO:0005886">
    <property type="term" value="C:plasma membrane"/>
    <property type="evidence" value="ECO:0007669"/>
    <property type="project" value="TreeGrafter"/>
</dbReference>
<dbReference type="PIRSF" id="PIRSF000847">
    <property type="entry name" value="Phos_ph_gly_syn"/>
    <property type="match status" value="1"/>
</dbReference>
<comment type="subcellular location">
    <subcellularLocation>
        <location evidence="1">Membrane</location>
        <topology evidence="1">Multi-pass membrane protein</topology>
    </subcellularLocation>
</comment>
<dbReference type="Pfam" id="PF01066">
    <property type="entry name" value="CDP-OH_P_transf"/>
    <property type="match status" value="1"/>
</dbReference>
<feature type="transmembrane region" description="Helical" evidence="17">
    <location>
        <begin position="21"/>
        <end position="42"/>
    </location>
</feature>
<evidence type="ECO:0000256" key="15">
    <source>
        <dbReference type="NCBIfam" id="TIGR00560"/>
    </source>
</evidence>
<dbReference type="EC" id="2.7.8.5" evidence="4 15"/>
<sequence length="202" mass="22510">MPVCLSHWVKARNFVNTIPNIPNLLTALRVLLIPIFIVLFYLPTPGNHLWAAAIYGLAAITDWLDGYLARRLKQSTPFGAFLDPVADKLMVTVTLVLLAHQQDNLWLTLCAVIIIGREIVISALREWMAGIGAQAQVAVSWMGKWKTLVQMSALPILILNPPPSSGFWPITGYSLLLIAAVLTLWSMYEYLRAAWPYLSGKQ</sequence>
<organism evidence="18 19">
    <name type="scientific">Ventosimonas gracilis</name>
    <dbReference type="NCBI Taxonomy" id="1680762"/>
    <lineage>
        <taxon>Bacteria</taxon>
        <taxon>Pseudomonadati</taxon>
        <taxon>Pseudomonadota</taxon>
        <taxon>Gammaproteobacteria</taxon>
        <taxon>Pseudomonadales</taxon>
        <taxon>Ventosimonadaceae</taxon>
        <taxon>Ventosimonas</taxon>
    </lineage>
</organism>
<accession>A0A139SJX3</accession>
<evidence type="ECO:0000256" key="5">
    <source>
        <dbReference type="ARBA" id="ARBA00014944"/>
    </source>
</evidence>
<comment type="similarity">
    <text evidence="3 16">Belongs to the CDP-alcohol phosphatidyltransferase class-I family.</text>
</comment>
<dbReference type="InterPro" id="IPR043130">
    <property type="entry name" value="CDP-OH_PTrfase_TM_dom"/>
</dbReference>
<keyword evidence="11 17" id="KW-0472">Membrane</keyword>
<evidence type="ECO:0000313" key="19">
    <source>
        <dbReference type="Proteomes" id="UP000072660"/>
    </source>
</evidence>
<dbReference type="PANTHER" id="PTHR14269:SF62">
    <property type="entry name" value="CDP-DIACYLGLYCEROL--GLYCEROL-3-PHOSPHATE 3-PHOSPHATIDYLTRANSFERASE 1, CHLOROPLASTIC"/>
    <property type="match status" value="1"/>
</dbReference>
<evidence type="ECO:0000256" key="11">
    <source>
        <dbReference type="ARBA" id="ARBA00023136"/>
    </source>
</evidence>
<evidence type="ECO:0000256" key="8">
    <source>
        <dbReference type="ARBA" id="ARBA00022692"/>
    </source>
</evidence>
<dbReference type="InterPro" id="IPR050324">
    <property type="entry name" value="CDP-alcohol_PTase-I"/>
</dbReference>
<protein>
    <recommendedName>
        <fullName evidence="5 15">CDP-diacylglycerol--glycerol-3-phosphate 3-phosphatidyltransferase</fullName>
        <ecNumber evidence="4 15">2.7.8.5</ecNumber>
    </recommendedName>
</protein>
<evidence type="ECO:0000256" key="13">
    <source>
        <dbReference type="ARBA" id="ARBA00023264"/>
    </source>
</evidence>
<dbReference type="InterPro" id="IPR004570">
    <property type="entry name" value="Phosphatidylglycerol_P_synth"/>
</dbReference>
<dbReference type="InterPro" id="IPR000462">
    <property type="entry name" value="CDP-OH_P_trans"/>
</dbReference>
<keyword evidence="8 17" id="KW-0812">Transmembrane</keyword>
<evidence type="ECO:0000256" key="2">
    <source>
        <dbReference type="ARBA" id="ARBA00005042"/>
    </source>
</evidence>
<keyword evidence="12" id="KW-0594">Phospholipid biosynthesis</keyword>
<keyword evidence="9 17" id="KW-1133">Transmembrane helix</keyword>
<evidence type="ECO:0000256" key="14">
    <source>
        <dbReference type="ARBA" id="ARBA00048586"/>
    </source>
</evidence>
<dbReference type="OrthoDB" id="9796672at2"/>
<dbReference type="Gene3D" id="1.20.120.1760">
    <property type="match status" value="1"/>
</dbReference>
<name>A0A139SJX3_9GAMM</name>
<comment type="caution">
    <text evidence="18">The sequence shown here is derived from an EMBL/GenBank/DDBJ whole genome shotgun (WGS) entry which is preliminary data.</text>
</comment>
<dbReference type="AlphaFoldDB" id="A0A139SJX3"/>
<feature type="transmembrane region" description="Helical" evidence="17">
    <location>
        <begin position="145"/>
        <end position="161"/>
    </location>
</feature>
<evidence type="ECO:0000256" key="9">
    <source>
        <dbReference type="ARBA" id="ARBA00022989"/>
    </source>
</evidence>
<evidence type="ECO:0000256" key="10">
    <source>
        <dbReference type="ARBA" id="ARBA00023098"/>
    </source>
</evidence>
<evidence type="ECO:0000256" key="12">
    <source>
        <dbReference type="ARBA" id="ARBA00023209"/>
    </source>
</evidence>
<evidence type="ECO:0000256" key="3">
    <source>
        <dbReference type="ARBA" id="ARBA00010441"/>
    </source>
</evidence>
<dbReference type="PROSITE" id="PS00379">
    <property type="entry name" value="CDP_ALCOHOL_P_TRANSF"/>
    <property type="match status" value="1"/>
</dbReference>
<feature type="transmembrane region" description="Helical" evidence="17">
    <location>
        <begin position="167"/>
        <end position="188"/>
    </location>
</feature>
<dbReference type="PANTHER" id="PTHR14269">
    <property type="entry name" value="CDP-DIACYLGLYCEROL--GLYCEROL-3-PHOSPHATE 3-PHOSPHATIDYLTRANSFERASE-RELATED"/>
    <property type="match status" value="1"/>
</dbReference>
<keyword evidence="13" id="KW-1208">Phospholipid metabolism</keyword>
<dbReference type="EMBL" id="LSZO01000206">
    <property type="protein sequence ID" value="KXU34836.1"/>
    <property type="molecule type" value="Genomic_DNA"/>
</dbReference>
<evidence type="ECO:0000256" key="7">
    <source>
        <dbReference type="ARBA" id="ARBA00022679"/>
    </source>
</evidence>
<dbReference type="NCBIfam" id="TIGR00560">
    <property type="entry name" value="pgsA"/>
    <property type="match status" value="1"/>
</dbReference>
<comment type="pathway">
    <text evidence="2">Phospholipid metabolism; phosphatidylglycerol biosynthesis; phosphatidylglycerol from CDP-diacylglycerol: step 1/2.</text>
</comment>
<keyword evidence="19" id="KW-1185">Reference proteome</keyword>
<gene>
    <name evidence="18" type="ORF">AXE65_06675</name>
</gene>
<evidence type="ECO:0000256" key="1">
    <source>
        <dbReference type="ARBA" id="ARBA00004141"/>
    </source>
</evidence>
<dbReference type="Proteomes" id="UP000072660">
    <property type="component" value="Unassembled WGS sequence"/>
</dbReference>
<evidence type="ECO:0000313" key="18">
    <source>
        <dbReference type="EMBL" id="KXU34836.1"/>
    </source>
</evidence>
<comment type="catalytic activity">
    <reaction evidence="14">
        <text>a CDP-1,2-diacyl-sn-glycerol + sn-glycerol 3-phosphate = a 1,2-diacyl-sn-glycero-3-phospho-(1'-sn-glycero-3'-phosphate) + CMP + H(+)</text>
        <dbReference type="Rhea" id="RHEA:12593"/>
        <dbReference type="ChEBI" id="CHEBI:15378"/>
        <dbReference type="ChEBI" id="CHEBI:57597"/>
        <dbReference type="ChEBI" id="CHEBI:58332"/>
        <dbReference type="ChEBI" id="CHEBI:60110"/>
        <dbReference type="ChEBI" id="CHEBI:60377"/>
        <dbReference type="EC" id="2.7.8.5"/>
    </reaction>
</comment>
<evidence type="ECO:0000256" key="6">
    <source>
        <dbReference type="ARBA" id="ARBA00022516"/>
    </source>
</evidence>
<keyword evidence="7 16" id="KW-0808">Transferase</keyword>
<dbReference type="InterPro" id="IPR048254">
    <property type="entry name" value="CDP_ALCOHOL_P_TRANSF_CS"/>
</dbReference>
<evidence type="ECO:0000256" key="4">
    <source>
        <dbReference type="ARBA" id="ARBA00013170"/>
    </source>
</evidence>